<evidence type="ECO:0000313" key="4">
    <source>
        <dbReference type="EMBL" id="EER16803.1"/>
    </source>
</evidence>
<dbReference type="Proteomes" id="UP000007800">
    <property type="component" value="Unassembled WGS sequence"/>
</dbReference>
<evidence type="ECO:0000256" key="1">
    <source>
        <dbReference type="ARBA" id="ARBA00022741"/>
    </source>
</evidence>
<keyword evidence="5" id="KW-1185">Reference proteome</keyword>
<organism evidence="5">
    <name type="scientific">Perkinsus marinus (strain ATCC 50983 / TXsc)</name>
    <dbReference type="NCBI Taxonomy" id="423536"/>
    <lineage>
        <taxon>Eukaryota</taxon>
        <taxon>Sar</taxon>
        <taxon>Alveolata</taxon>
        <taxon>Perkinsozoa</taxon>
        <taxon>Perkinsea</taxon>
        <taxon>Perkinsida</taxon>
        <taxon>Perkinsidae</taxon>
        <taxon>Perkinsus</taxon>
    </lineage>
</organism>
<proteinExistence type="predicted"/>
<dbReference type="InterPro" id="IPR054696">
    <property type="entry name" value="GTP-eEF1A_C"/>
</dbReference>
<feature type="domain" description="GTP-eEF1A C-terminal" evidence="3">
    <location>
        <begin position="3"/>
        <end position="55"/>
    </location>
</feature>
<dbReference type="SUPFAM" id="SSF50465">
    <property type="entry name" value="EF-Tu/eEF-1alpha/eIF2-gamma C-terminal domain"/>
    <property type="match status" value="1"/>
</dbReference>
<dbReference type="GO" id="GO:0005525">
    <property type="term" value="F:GTP binding"/>
    <property type="evidence" value="ECO:0007669"/>
    <property type="project" value="UniProtKB-KW"/>
</dbReference>
<reference evidence="4 5" key="1">
    <citation type="submission" date="2008-07" db="EMBL/GenBank/DDBJ databases">
        <authorList>
            <person name="El-Sayed N."/>
            <person name="Caler E."/>
            <person name="Inman J."/>
            <person name="Amedeo P."/>
            <person name="Hass B."/>
            <person name="Wortman J."/>
        </authorList>
    </citation>
    <scope>NUCLEOTIDE SEQUENCE [LARGE SCALE GENOMIC DNA]</scope>
    <source>
        <strain evidence="5">ATCC 50983 / TXsc</strain>
    </source>
</reference>
<dbReference type="AlphaFoldDB" id="C5KFE3"/>
<dbReference type="OrthoDB" id="342024at2759"/>
<accession>C5KFE3</accession>
<evidence type="ECO:0000313" key="5">
    <source>
        <dbReference type="Proteomes" id="UP000007800"/>
    </source>
</evidence>
<dbReference type="Pfam" id="PF22594">
    <property type="entry name" value="GTP-eEF1A_C"/>
    <property type="match status" value="1"/>
</dbReference>
<keyword evidence="2" id="KW-0342">GTP-binding</keyword>
<dbReference type="Gene3D" id="2.40.30.10">
    <property type="entry name" value="Translation factors"/>
    <property type="match status" value="1"/>
</dbReference>
<name>C5KFE3_PERM5</name>
<gene>
    <name evidence="4" type="ORF">Pmar_PMAR020332</name>
</gene>
<dbReference type="EMBL" id="GG672728">
    <property type="protein sequence ID" value="EER16803.1"/>
    <property type="molecule type" value="Genomic_DNA"/>
</dbReference>
<dbReference type="InParanoid" id="C5KFE3"/>
<sequence length="56" mass="5890">MVNCLTKGDGCTVELTVQHPLCTDPIGHKGSRAKATSLSRIVLRDRGETVAAGLIV</sequence>
<dbReference type="GeneID" id="9063926"/>
<keyword evidence="1" id="KW-0547">Nucleotide-binding</keyword>
<protein>
    <recommendedName>
        <fullName evidence="3">GTP-eEF1A C-terminal domain-containing protein</fullName>
    </recommendedName>
</protein>
<evidence type="ECO:0000256" key="2">
    <source>
        <dbReference type="ARBA" id="ARBA00023134"/>
    </source>
</evidence>
<dbReference type="RefSeq" id="XP_002785007.1">
    <property type="nucleotide sequence ID" value="XM_002784961.1"/>
</dbReference>
<dbReference type="InterPro" id="IPR009001">
    <property type="entry name" value="Transl_elong_EF1A/Init_IF2_C"/>
</dbReference>
<evidence type="ECO:0000259" key="3">
    <source>
        <dbReference type="Pfam" id="PF22594"/>
    </source>
</evidence>